<dbReference type="InterPro" id="IPR050491">
    <property type="entry name" value="AmpC-like"/>
</dbReference>
<name>A0A167HYY0_9GAMM</name>
<dbReference type="InterPro" id="IPR001466">
    <property type="entry name" value="Beta-lactam-related"/>
</dbReference>
<evidence type="ECO:0000259" key="1">
    <source>
        <dbReference type="Pfam" id="PF00144"/>
    </source>
</evidence>
<dbReference type="RefSeq" id="WP_063369928.1">
    <property type="nucleotide sequence ID" value="NZ_AUYC01000073.1"/>
</dbReference>
<feature type="domain" description="Beta-lactamase-related" evidence="1">
    <location>
        <begin position="19"/>
        <end position="271"/>
    </location>
</feature>
<dbReference type="Gene3D" id="3.40.710.10">
    <property type="entry name" value="DD-peptidase/beta-lactamase superfamily"/>
    <property type="match status" value="1"/>
</dbReference>
<dbReference type="AlphaFoldDB" id="A0A167HYY0"/>
<dbReference type="EMBL" id="AUYC01000073">
    <property type="protein sequence ID" value="KZN58685.1"/>
    <property type="molecule type" value="Genomic_DNA"/>
</dbReference>
<dbReference type="PANTHER" id="PTHR46825">
    <property type="entry name" value="D-ALANYL-D-ALANINE-CARBOXYPEPTIDASE/ENDOPEPTIDASE AMPH"/>
    <property type="match status" value="1"/>
</dbReference>
<reference evidence="2 3" key="1">
    <citation type="submission" date="2013-07" db="EMBL/GenBank/DDBJ databases">
        <title>Comparative Genomic and Metabolomic Analysis of Twelve Strains of Pseudoalteromonas luteoviolacea.</title>
        <authorList>
            <person name="Vynne N.G."/>
            <person name="Mansson M."/>
            <person name="Gram L."/>
        </authorList>
    </citation>
    <scope>NUCLEOTIDE SEQUENCE [LARGE SCALE GENOMIC DNA]</scope>
    <source>
        <strain evidence="2 3">CPMOR-1</strain>
    </source>
</reference>
<dbReference type="PANTHER" id="PTHR46825:SF7">
    <property type="entry name" value="D-ALANYL-D-ALANINE CARBOXYPEPTIDASE"/>
    <property type="match status" value="1"/>
</dbReference>
<dbReference type="Pfam" id="PF00144">
    <property type="entry name" value="Beta-lactamase"/>
    <property type="match status" value="1"/>
</dbReference>
<organism evidence="2 3">
    <name type="scientific">Pseudoalteromonas luteoviolacea CPMOR-1</name>
    <dbReference type="NCBI Taxonomy" id="1365248"/>
    <lineage>
        <taxon>Bacteria</taxon>
        <taxon>Pseudomonadati</taxon>
        <taxon>Pseudomonadota</taxon>
        <taxon>Gammaproteobacteria</taxon>
        <taxon>Alteromonadales</taxon>
        <taxon>Pseudoalteromonadaceae</taxon>
        <taxon>Pseudoalteromonas</taxon>
    </lineage>
</organism>
<dbReference type="PATRIC" id="fig|1365248.3.peg.4829"/>
<gene>
    <name evidence="2" type="ORF">N473_04430</name>
</gene>
<protein>
    <recommendedName>
        <fullName evidence="1">Beta-lactamase-related domain-containing protein</fullName>
    </recommendedName>
</protein>
<comment type="caution">
    <text evidence="2">The sequence shown here is derived from an EMBL/GenBank/DDBJ whole genome shotgun (WGS) entry which is preliminary data.</text>
</comment>
<accession>A0A167HYY0</accession>
<evidence type="ECO:0000313" key="3">
    <source>
        <dbReference type="Proteomes" id="UP000076486"/>
    </source>
</evidence>
<dbReference type="SUPFAM" id="SSF56601">
    <property type="entry name" value="beta-lactamase/transpeptidase-like"/>
    <property type="match status" value="1"/>
</dbReference>
<dbReference type="InterPro" id="IPR012338">
    <property type="entry name" value="Beta-lactam/transpept-like"/>
</dbReference>
<proteinExistence type="predicted"/>
<dbReference type="Proteomes" id="UP000076486">
    <property type="component" value="Unassembled WGS sequence"/>
</dbReference>
<sequence>MICSKVDETGEVCGQSRVVVPWWSFTKTVIATLVMRLCDSGKLGLDDNCPGKPFTYRQLLQHTSGLGDYSFLPEYHQAVANNEKPWSVDTLFEKVDVETLRYEPGGGWCYSNIGYLLLRQQVERLSDTGFVELVEGLLVKELGLNSSILVNDSQAFGRLYGSKENYDPNWCYHGLIAGNVEDAALFLHYLLNGDILSTDVLAQMTRTLPLKVNVGARPWTQPAIGLGLMCNDDKKLKTAGHTGMGPGSVIAVHHFYQAKPQTIAIFSQGQDQAIVENKAVQLAANKQVETG</sequence>
<evidence type="ECO:0000313" key="2">
    <source>
        <dbReference type="EMBL" id="KZN58685.1"/>
    </source>
</evidence>